<proteinExistence type="inferred from homology"/>
<protein>
    <recommendedName>
        <fullName evidence="3">Roadblock/LAMTOR2 domain-containing protein</fullName>
    </recommendedName>
</protein>
<evidence type="ECO:0000313" key="5">
    <source>
        <dbReference type="Proteomes" id="UP000800092"/>
    </source>
</evidence>
<evidence type="ECO:0000256" key="2">
    <source>
        <dbReference type="SAM" id="MobiDB-lite"/>
    </source>
</evidence>
<dbReference type="Pfam" id="PF03259">
    <property type="entry name" value="Robl_LC7"/>
    <property type="match status" value="1"/>
</dbReference>
<evidence type="ECO:0000259" key="3">
    <source>
        <dbReference type="SMART" id="SM00960"/>
    </source>
</evidence>
<dbReference type="SUPFAM" id="SSF103196">
    <property type="entry name" value="Roadblock/LC7 domain"/>
    <property type="match status" value="1"/>
</dbReference>
<dbReference type="OrthoDB" id="9985637at2759"/>
<name>A0A6A6HJ14_VIRVR</name>
<feature type="compositionally biased region" description="Polar residues" evidence="2">
    <location>
        <begin position="39"/>
        <end position="65"/>
    </location>
</feature>
<dbReference type="Proteomes" id="UP000800092">
    <property type="component" value="Unassembled WGS sequence"/>
</dbReference>
<dbReference type="InterPro" id="IPR004942">
    <property type="entry name" value="Roadblock/LAMTOR2_dom"/>
</dbReference>
<reference evidence="4" key="1">
    <citation type="journal article" date="2020" name="Stud. Mycol.">
        <title>101 Dothideomycetes genomes: a test case for predicting lifestyles and emergence of pathogens.</title>
        <authorList>
            <person name="Haridas S."/>
            <person name="Albert R."/>
            <person name="Binder M."/>
            <person name="Bloem J."/>
            <person name="Labutti K."/>
            <person name="Salamov A."/>
            <person name="Andreopoulos B."/>
            <person name="Baker S."/>
            <person name="Barry K."/>
            <person name="Bills G."/>
            <person name="Bluhm B."/>
            <person name="Cannon C."/>
            <person name="Castanera R."/>
            <person name="Culley D."/>
            <person name="Daum C."/>
            <person name="Ezra D."/>
            <person name="Gonzalez J."/>
            <person name="Henrissat B."/>
            <person name="Kuo A."/>
            <person name="Liang C."/>
            <person name="Lipzen A."/>
            <person name="Lutzoni F."/>
            <person name="Magnuson J."/>
            <person name="Mondo S."/>
            <person name="Nolan M."/>
            <person name="Ohm R."/>
            <person name="Pangilinan J."/>
            <person name="Park H.-J."/>
            <person name="Ramirez L."/>
            <person name="Alfaro M."/>
            <person name="Sun H."/>
            <person name="Tritt A."/>
            <person name="Yoshinaga Y."/>
            <person name="Zwiers L.-H."/>
            <person name="Turgeon B."/>
            <person name="Goodwin S."/>
            <person name="Spatafora J."/>
            <person name="Crous P."/>
            <person name="Grigoriev I."/>
        </authorList>
    </citation>
    <scope>NUCLEOTIDE SEQUENCE</scope>
    <source>
        <strain evidence="4">Tuck. ex Michener</strain>
    </source>
</reference>
<dbReference type="AlphaFoldDB" id="A0A6A6HJ14"/>
<evidence type="ECO:0000313" key="4">
    <source>
        <dbReference type="EMBL" id="KAF2237809.1"/>
    </source>
</evidence>
<gene>
    <name evidence="4" type="ORF">EV356DRAFT_529727</name>
</gene>
<feature type="domain" description="Roadblock/LAMTOR2" evidence="3">
    <location>
        <begin position="9"/>
        <end position="132"/>
    </location>
</feature>
<sequence length="137" mass="14519">MAQTTPDDTLALLTRLSQKPGVQSTLVLSRDTGAIVRTSGLTSNSISANPNSTQPSSSEDSTELLSNGAGRQATGIHSAEDVARLVYHFVGAAGSMIHELDESDEAKLVRVRTKKNELVIVPDAKFLLVVIHETPPA</sequence>
<accession>A0A6A6HJ14</accession>
<dbReference type="EMBL" id="ML991778">
    <property type="protein sequence ID" value="KAF2237809.1"/>
    <property type="molecule type" value="Genomic_DNA"/>
</dbReference>
<dbReference type="SMART" id="SM00960">
    <property type="entry name" value="Robl_LC7"/>
    <property type="match status" value="1"/>
</dbReference>
<dbReference type="Gene3D" id="3.30.450.30">
    <property type="entry name" value="Dynein light chain 2a, cytoplasmic"/>
    <property type="match status" value="1"/>
</dbReference>
<comment type="similarity">
    <text evidence="1">Belongs to the GAMAD family.</text>
</comment>
<feature type="region of interest" description="Disordered" evidence="2">
    <location>
        <begin position="39"/>
        <end position="73"/>
    </location>
</feature>
<dbReference type="PANTHER" id="PTHR10779">
    <property type="entry name" value="DYNEIN LIGHT CHAIN ROADBLOCK"/>
    <property type="match status" value="1"/>
</dbReference>
<organism evidence="4 5">
    <name type="scientific">Viridothelium virens</name>
    <name type="common">Speckled blister lichen</name>
    <name type="synonym">Trypethelium virens</name>
    <dbReference type="NCBI Taxonomy" id="1048519"/>
    <lineage>
        <taxon>Eukaryota</taxon>
        <taxon>Fungi</taxon>
        <taxon>Dikarya</taxon>
        <taxon>Ascomycota</taxon>
        <taxon>Pezizomycotina</taxon>
        <taxon>Dothideomycetes</taxon>
        <taxon>Dothideomycetes incertae sedis</taxon>
        <taxon>Trypetheliales</taxon>
        <taxon>Trypetheliaceae</taxon>
        <taxon>Viridothelium</taxon>
    </lineage>
</organism>
<keyword evidence="5" id="KW-1185">Reference proteome</keyword>
<evidence type="ECO:0000256" key="1">
    <source>
        <dbReference type="ARBA" id="ARBA00007191"/>
    </source>
</evidence>